<dbReference type="Gene3D" id="1.10.510.10">
    <property type="entry name" value="Transferase(Phosphotransferase) domain 1"/>
    <property type="match status" value="1"/>
</dbReference>
<dbReference type="GO" id="GO:0005634">
    <property type="term" value="C:nucleus"/>
    <property type="evidence" value="ECO:0000318"/>
    <property type="project" value="GO_Central"/>
</dbReference>
<proteinExistence type="predicted"/>
<sequence length="404" mass="47452">MEIIEYKSFKIHQNTFHVPHSVVAHFNIERPLFLGKGGYGVVGHLNTVQSTRFPDIALKKFDNAFRKPKRAQRCYRELQLLSRIQHENIVKLIYAFSPDPSFKTLENVYLMTEYAGENLAALIRKETLTNHFYYLKDFKSMLTQLLTALQFLNSSKVIHRDLKPQNIAVKPNGKLTLLDFGLARVIDTDRDMTRNAGTLFYQSIETIPECNCRYDERADMWSVGAILCEMITGSILFEDRNPFVKAIQICGPVGNKVLCQINNQDFREYLEIMSEKSKRINIVDHLEKNGRRWIKKELKNDRKNIKSFLDLTLQFDKTERMTVNEALLHPFLREEGRIPLWNCIPLANSQNDQSEKYEIDGEEKREIIEFSDEEEIMIDNNEEEINYWRECIWKQLKTIPNPFK</sequence>
<organism evidence="3 4">
    <name type="scientific">Pristionchus pacificus</name>
    <name type="common">Parasitic nematode worm</name>
    <dbReference type="NCBI Taxonomy" id="54126"/>
    <lineage>
        <taxon>Eukaryota</taxon>
        <taxon>Metazoa</taxon>
        <taxon>Ecdysozoa</taxon>
        <taxon>Nematoda</taxon>
        <taxon>Chromadorea</taxon>
        <taxon>Rhabditida</taxon>
        <taxon>Rhabditina</taxon>
        <taxon>Diplogasteromorpha</taxon>
        <taxon>Diplogasteroidea</taxon>
        <taxon>Neodiplogasteridae</taxon>
        <taxon>Pristionchus</taxon>
    </lineage>
</organism>
<reference evidence="3" key="2">
    <citation type="submission" date="2022-06" db="UniProtKB">
        <authorList>
            <consortium name="EnsemblMetazoa"/>
        </authorList>
    </citation>
    <scope>IDENTIFICATION</scope>
    <source>
        <strain evidence="3">PS312</strain>
    </source>
</reference>
<dbReference type="SUPFAM" id="SSF56112">
    <property type="entry name" value="Protein kinase-like (PK-like)"/>
    <property type="match status" value="1"/>
</dbReference>
<dbReference type="PROSITE" id="PS00107">
    <property type="entry name" value="PROTEIN_KINASE_ATP"/>
    <property type="match status" value="1"/>
</dbReference>
<dbReference type="InterPro" id="IPR000719">
    <property type="entry name" value="Prot_kinase_dom"/>
</dbReference>
<evidence type="ECO:0000256" key="1">
    <source>
        <dbReference type="ARBA" id="ARBA00022741"/>
    </source>
</evidence>
<evidence type="ECO:0000256" key="2">
    <source>
        <dbReference type="ARBA" id="ARBA00022840"/>
    </source>
</evidence>
<dbReference type="GO" id="GO:0005737">
    <property type="term" value="C:cytoplasm"/>
    <property type="evidence" value="ECO:0000318"/>
    <property type="project" value="GO_Central"/>
</dbReference>
<dbReference type="InterPro" id="IPR011009">
    <property type="entry name" value="Kinase-like_dom_sf"/>
</dbReference>
<dbReference type="Gene3D" id="3.30.200.20">
    <property type="entry name" value="Phosphorylase Kinase, domain 1"/>
    <property type="match status" value="1"/>
</dbReference>
<dbReference type="GO" id="GO:0035556">
    <property type="term" value="P:intracellular signal transduction"/>
    <property type="evidence" value="ECO:0000318"/>
    <property type="project" value="GO_Central"/>
</dbReference>
<gene>
    <name evidence="3" type="primary">WBGene00093706</name>
</gene>
<dbReference type="GO" id="GO:0004674">
    <property type="term" value="F:protein serine/threonine kinase activity"/>
    <property type="evidence" value="ECO:0000318"/>
    <property type="project" value="GO_Central"/>
</dbReference>
<evidence type="ECO:0000313" key="4">
    <source>
        <dbReference type="Proteomes" id="UP000005239"/>
    </source>
</evidence>
<protein>
    <submittedName>
        <fullName evidence="3">Phosphotransferase</fullName>
    </submittedName>
</protein>
<evidence type="ECO:0000313" key="3">
    <source>
        <dbReference type="EnsemblMetazoa" id="PPA04152.1"/>
    </source>
</evidence>
<dbReference type="EnsemblMetazoa" id="PPA04152.1">
    <property type="protein sequence ID" value="PPA04152.1"/>
    <property type="gene ID" value="WBGene00093706"/>
</dbReference>
<dbReference type="PANTHER" id="PTHR24055">
    <property type="entry name" value="MITOGEN-ACTIVATED PROTEIN KINASE"/>
    <property type="match status" value="1"/>
</dbReference>
<dbReference type="AlphaFoldDB" id="A0A2A6BE63"/>
<name>A0A2A6BE63_PRIPA</name>
<reference evidence="4" key="1">
    <citation type="journal article" date="2008" name="Nat. Genet.">
        <title>The Pristionchus pacificus genome provides a unique perspective on nematode lifestyle and parasitism.</title>
        <authorList>
            <person name="Dieterich C."/>
            <person name="Clifton S.W."/>
            <person name="Schuster L.N."/>
            <person name="Chinwalla A."/>
            <person name="Delehaunty K."/>
            <person name="Dinkelacker I."/>
            <person name="Fulton L."/>
            <person name="Fulton R."/>
            <person name="Godfrey J."/>
            <person name="Minx P."/>
            <person name="Mitreva M."/>
            <person name="Roeseler W."/>
            <person name="Tian H."/>
            <person name="Witte H."/>
            <person name="Yang S.P."/>
            <person name="Wilson R.K."/>
            <person name="Sommer R.J."/>
        </authorList>
    </citation>
    <scope>NUCLEOTIDE SEQUENCE [LARGE SCALE GENOMIC DNA]</scope>
    <source>
        <strain evidence="4">PS312</strain>
    </source>
</reference>
<keyword evidence="2" id="KW-0067">ATP-binding</keyword>
<keyword evidence="1" id="KW-0547">Nucleotide-binding</keyword>
<dbReference type="InterPro" id="IPR017441">
    <property type="entry name" value="Protein_kinase_ATP_BS"/>
</dbReference>
<keyword evidence="4" id="KW-1185">Reference proteome</keyword>
<dbReference type="InterPro" id="IPR050117">
    <property type="entry name" value="MAPK"/>
</dbReference>
<accession>A0A8R1Y8G1</accession>
<dbReference type="SMART" id="SM00220">
    <property type="entry name" value="S_TKc"/>
    <property type="match status" value="1"/>
</dbReference>
<accession>A0A2A6BE63</accession>
<dbReference type="GO" id="GO:0005524">
    <property type="term" value="F:ATP binding"/>
    <property type="evidence" value="ECO:0007669"/>
    <property type="project" value="UniProtKB-UniRule"/>
</dbReference>
<dbReference type="Proteomes" id="UP000005239">
    <property type="component" value="Unassembled WGS sequence"/>
</dbReference>
<dbReference type="PROSITE" id="PS50011">
    <property type="entry name" value="PROTEIN_KINASE_DOM"/>
    <property type="match status" value="1"/>
</dbReference>
<dbReference type="Pfam" id="PF00069">
    <property type="entry name" value="Pkinase"/>
    <property type="match status" value="1"/>
</dbReference>